<keyword evidence="1" id="KW-1133">Transmembrane helix</keyword>
<dbReference type="Proteomes" id="UP000316916">
    <property type="component" value="Unassembled WGS sequence"/>
</dbReference>
<evidence type="ECO:0000313" key="3">
    <source>
        <dbReference type="Proteomes" id="UP000316916"/>
    </source>
</evidence>
<proteinExistence type="predicted"/>
<name>A0A521FFX9_9FLAO</name>
<evidence type="ECO:0000313" key="2">
    <source>
        <dbReference type="EMBL" id="SMO94894.1"/>
    </source>
</evidence>
<organism evidence="2 3">
    <name type="scientific">Chryseobacterium rhizoplanae</name>
    <dbReference type="NCBI Taxonomy" id="1609531"/>
    <lineage>
        <taxon>Bacteria</taxon>
        <taxon>Pseudomonadati</taxon>
        <taxon>Bacteroidota</taxon>
        <taxon>Flavobacteriia</taxon>
        <taxon>Flavobacteriales</taxon>
        <taxon>Weeksellaceae</taxon>
        <taxon>Chryseobacterium group</taxon>
        <taxon>Chryseobacterium</taxon>
    </lineage>
</organism>
<dbReference type="RefSeq" id="WP_142719725.1">
    <property type="nucleotide sequence ID" value="NZ_FXTC01000014.1"/>
</dbReference>
<keyword evidence="1" id="KW-0812">Transmembrane</keyword>
<keyword evidence="3" id="KW-1185">Reference proteome</keyword>
<keyword evidence="1" id="KW-0472">Membrane</keyword>
<sequence length="171" mass="19575">MSEIQPDYTEVHLEENIPLSDEEIQKFETDQRKITQVMPAILGGCTFFVMALAAFFIKDEFSKFKYYDYILFAGAGLVLFGIAYTMYLLVTGYDRRNWTKDKTTGKNKLLSIVIDSDTTEYGGYLTFAGPAKNKKIRLLVNQDDYSRYKTGAKVVVTYLKYSKTALSIKEL</sequence>
<dbReference type="EMBL" id="FXTC01000014">
    <property type="protein sequence ID" value="SMO94894.1"/>
    <property type="molecule type" value="Genomic_DNA"/>
</dbReference>
<evidence type="ECO:0000256" key="1">
    <source>
        <dbReference type="SAM" id="Phobius"/>
    </source>
</evidence>
<accession>A0A521FFX9</accession>
<protein>
    <submittedName>
        <fullName evidence="2">Uncharacterized protein</fullName>
    </submittedName>
</protein>
<feature type="transmembrane region" description="Helical" evidence="1">
    <location>
        <begin position="37"/>
        <end position="57"/>
    </location>
</feature>
<gene>
    <name evidence="2" type="ORF">SAMN06265171_11478</name>
</gene>
<dbReference type="AlphaFoldDB" id="A0A521FFX9"/>
<feature type="transmembrane region" description="Helical" evidence="1">
    <location>
        <begin position="69"/>
        <end position="90"/>
    </location>
</feature>
<reference evidence="2 3" key="1">
    <citation type="submission" date="2017-05" db="EMBL/GenBank/DDBJ databases">
        <authorList>
            <person name="Varghese N."/>
            <person name="Submissions S."/>
        </authorList>
    </citation>
    <scope>NUCLEOTIDE SEQUENCE [LARGE SCALE GENOMIC DNA]</scope>
    <source>
        <strain evidence="2 3">DSM 29371</strain>
    </source>
</reference>